<dbReference type="InterPro" id="IPR036085">
    <property type="entry name" value="PAZ_dom_sf"/>
</dbReference>
<reference evidence="2" key="1">
    <citation type="submission" date="2022-07" db="EMBL/GenBank/DDBJ databases">
        <authorList>
            <person name="Macas J."/>
            <person name="Novak P."/>
            <person name="Neumann P."/>
        </authorList>
    </citation>
    <scope>NUCLEOTIDE SEQUENCE</scope>
</reference>
<gene>
    <name evidence="2" type="ORF">CEPIT_LOCUS29260</name>
</gene>
<organism evidence="2 3">
    <name type="scientific">Cuscuta epithymum</name>
    <dbReference type="NCBI Taxonomy" id="186058"/>
    <lineage>
        <taxon>Eukaryota</taxon>
        <taxon>Viridiplantae</taxon>
        <taxon>Streptophyta</taxon>
        <taxon>Embryophyta</taxon>
        <taxon>Tracheophyta</taxon>
        <taxon>Spermatophyta</taxon>
        <taxon>Magnoliopsida</taxon>
        <taxon>eudicotyledons</taxon>
        <taxon>Gunneridae</taxon>
        <taxon>Pentapetalae</taxon>
        <taxon>asterids</taxon>
        <taxon>lamiids</taxon>
        <taxon>Solanales</taxon>
        <taxon>Convolvulaceae</taxon>
        <taxon>Cuscuteae</taxon>
        <taxon>Cuscuta</taxon>
        <taxon>Cuscuta subgen. Cuscuta</taxon>
    </lineage>
</organism>
<dbReference type="Proteomes" id="UP001152523">
    <property type="component" value="Unassembled WGS sequence"/>
</dbReference>
<dbReference type="Pfam" id="PF08699">
    <property type="entry name" value="ArgoL1"/>
    <property type="match status" value="1"/>
</dbReference>
<dbReference type="InterPro" id="IPR032474">
    <property type="entry name" value="Argonaute_N"/>
</dbReference>
<proteinExistence type="predicted"/>
<sequence length="187" mass="21277">MIGCLRWGKNIYTAVELPFSSKDFSVKLADKDKKSRPNREFNVSIKHSMYHHLQQFIQLDTPQETIQVLDFALRANLSTKYQVVGRSFFASSFGEGRLDDGLEYWKGFYRSLYPCQMGLSLNIDVSALHPHERENSIANVVDASKCNLDNIVAEFGMKLMAWVFPPTPLPWLASLVIDPLLDVSNSM</sequence>
<accession>A0AAV0EZH6</accession>
<protein>
    <recommendedName>
        <fullName evidence="1">Argonaute linker 1 domain-containing protein</fullName>
    </recommendedName>
</protein>
<evidence type="ECO:0000313" key="2">
    <source>
        <dbReference type="EMBL" id="CAH9128679.1"/>
    </source>
</evidence>
<dbReference type="PANTHER" id="PTHR22891">
    <property type="entry name" value="EUKARYOTIC TRANSLATION INITIATION FACTOR 2C"/>
    <property type="match status" value="1"/>
</dbReference>
<dbReference type="Pfam" id="PF16486">
    <property type="entry name" value="ArgoN"/>
    <property type="match status" value="1"/>
</dbReference>
<keyword evidence="3" id="KW-1185">Reference proteome</keyword>
<dbReference type="EMBL" id="CAMAPF010000951">
    <property type="protein sequence ID" value="CAH9128679.1"/>
    <property type="molecule type" value="Genomic_DNA"/>
</dbReference>
<dbReference type="AlphaFoldDB" id="A0AAV0EZH6"/>
<comment type="caution">
    <text evidence="2">The sequence shown here is derived from an EMBL/GenBank/DDBJ whole genome shotgun (WGS) entry which is preliminary data.</text>
</comment>
<dbReference type="InterPro" id="IPR014811">
    <property type="entry name" value="ArgoL1"/>
</dbReference>
<name>A0AAV0EZH6_9ASTE</name>
<feature type="domain" description="Argonaute linker 1" evidence="1">
    <location>
        <begin position="82"/>
        <end position="133"/>
    </location>
</feature>
<dbReference type="SMART" id="SM01163">
    <property type="entry name" value="DUF1785"/>
    <property type="match status" value="1"/>
</dbReference>
<dbReference type="SUPFAM" id="SSF101690">
    <property type="entry name" value="PAZ domain"/>
    <property type="match status" value="1"/>
</dbReference>
<evidence type="ECO:0000313" key="3">
    <source>
        <dbReference type="Proteomes" id="UP001152523"/>
    </source>
</evidence>
<evidence type="ECO:0000259" key="1">
    <source>
        <dbReference type="SMART" id="SM01163"/>
    </source>
</evidence>